<evidence type="ECO:0000259" key="10">
    <source>
        <dbReference type="Pfam" id="PF08245"/>
    </source>
</evidence>
<evidence type="ECO:0000256" key="1">
    <source>
        <dbReference type="ARBA" id="ARBA00008276"/>
    </source>
</evidence>
<feature type="domain" description="Mur ligase central" evidence="10">
    <location>
        <begin position="45"/>
        <end position="265"/>
    </location>
</feature>
<evidence type="ECO:0000256" key="5">
    <source>
        <dbReference type="ARBA" id="ARBA00022840"/>
    </source>
</evidence>
<dbReference type="InterPro" id="IPR001645">
    <property type="entry name" value="Folylpolyglutamate_synth"/>
</dbReference>
<dbReference type="Pfam" id="PF02875">
    <property type="entry name" value="Mur_ligase_C"/>
    <property type="match status" value="1"/>
</dbReference>
<comment type="catalytic activity">
    <reaction evidence="7">
        <text>(6S)-5,6,7,8-tetrahydrofolyl-(gamma-L-Glu)(n) + L-glutamate + ATP = (6S)-5,6,7,8-tetrahydrofolyl-(gamma-L-Glu)(n+1) + ADP + phosphate + H(+)</text>
        <dbReference type="Rhea" id="RHEA:10580"/>
        <dbReference type="Rhea" id="RHEA-COMP:14738"/>
        <dbReference type="Rhea" id="RHEA-COMP:14740"/>
        <dbReference type="ChEBI" id="CHEBI:15378"/>
        <dbReference type="ChEBI" id="CHEBI:29985"/>
        <dbReference type="ChEBI" id="CHEBI:30616"/>
        <dbReference type="ChEBI" id="CHEBI:43474"/>
        <dbReference type="ChEBI" id="CHEBI:141005"/>
        <dbReference type="ChEBI" id="CHEBI:456216"/>
        <dbReference type="EC" id="6.3.2.17"/>
    </reaction>
</comment>
<dbReference type="PANTHER" id="PTHR11136">
    <property type="entry name" value="FOLYLPOLYGLUTAMATE SYNTHASE-RELATED"/>
    <property type="match status" value="1"/>
</dbReference>
<evidence type="ECO:0000256" key="7">
    <source>
        <dbReference type="ARBA" id="ARBA00047493"/>
    </source>
</evidence>
<accession>A0ABS6ENK7</accession>
<protein>
    <recommendedName>
        <fullName evidence="2">tetrahydrofolate synthase</fullName>
        <ecNumber evidence="2">6.3.2.17</ecNumber>
    </recommendedName>
    <alternativeName>
        <fullName evidence="6">Tetrahydrofolylpolyglutamate synthase</fullName>
    </alternativeName>
</protein>
<comment type="caution">
    <text evidence="11">The sequence shown here is derived from an EMBL/GenBank/DDBJ whole genome shotgun (WGS) entry which is preliminary data.</text>
</comment>
<keyword evidence="12" id="KW-1185">Reference proteome</keyword>
<keyword evidence="4 8" id="KW-0547">Nucleotide-binding</keyword>
<keyword evidence="5 8" id="KW-0067">ATP-binding</keyword>
<dbReference type="PROSITE" id="PS01012">
    <property type="entry name" value="FOLYLPOLYGLU_SYNT_2"/>
    <property type="match status" value="1"/>
</dbReference>
<proteinExistence type="inferred from homology"/>
<evidence type="ECO:0000313" key="11">
    <source>
        <dbReference type="EMBL" id="MBU5489269.1"/>
    </source>
</evidence>
<dbReference type="EMBL" id="JAHLQI010000001">
    <property type="protein sequence ID" value="MBU5489269.1"/>
    <property type="molecule type" value="Genomic_DNA"/>
</dbReference>
<dbReference type="PANTHER" id="PTHR11136:SF0">
    <property type="entry name" value="DIHYDROFOLATE SYNTHETASE-RELATED"/>
    <property type="match status" value="1"/>
</dbReference>
<evidence type="ECO:0000256" key="6">
    <source>
        <dbReference type="ARBA" id="ARBA00030592"/>
    </source>
</evidence>
<dbReference type="InterPro" id="IPR004101">
    <property type="entry name" value="Mur_ligase_C"/>
</dbReference>
<reference evidence="11 12" key="1">
    <citation type="submission" date="2021-06" db="EMBL/GenBank/DDBJ databases">
        <authorList>
            <person name="Sun Q."/>
            <person name="Li D."/>
        </authorList>
    </citation>
    <scope>NUCLEOTIDE SEQUENCE [LARGE SCALE GENOMIC DNA]</scope>
    <source>
        <strain evidence="11 12">MSJd-7</strain>
    </source>
</reference>
<dbReference type="EC" id="6.3.2.17" evidence="2"/>
<evidence type="ECO:0000256" key="8">
    <source>
        <dbReference type="PIRNR" id="PIRNR001563"/>
    </source>
</evidence>
<sequence length="429" mass="46567">MVGYEQTLERIHAHGRFSGTPCLDRIRALLAILGNPQKKLKFIHVAGTNGKGSIAVLSASALQQDGYKTGLYTSPFIMDFCERIRVNEQMIPREDLCRIAAQVAEKEQQLILPEGEHIGEFEFTTACAMQYFAEQACDIVVLEVGLGGRYDATNIIDAPEVAVMAHVALDHMAVLGNTVEEIAADKSHIVKPDSVLVNYPEQKDSVDDVLARRCYEVTAQYIKAPMPEIASCTLEGTDCVIDGKPFHLRLIGRHQAYNAATAYAVLQVLNKKGWHISAQAIADGFARAGIAGRQEIVQTDPLLMIDGAHNVDGVTALCATLDDLLPAGGISLVLGMVADKQYEACVRMLVRRADSVYTVQPDNPRALDSRTLTTMIRTFSPYCNVIDCGDVPSALKRAVRYADESDAVIVCGSLYVAGEAKNALADGII</sequence>
<gene>
    <name evidence="11" type="ORF">KQI75_01270</name>
</gene>
<evidence type="ECO:0000256" key="3">
    <source>
        <dbReference type="ARBA" id="ARBA00022598"/>
    </source>
</evidence>
<evidence type="ECO:0000256" key="2">
    <source>
        <dbReference type="ARBA" id="ARBA00013025"/>
    </source>
</evidence>
<dbReference type="Pfam" id="PF08245">
    <property type="entry name" value="Mur_ligase_M"/>
    <property type="match status" value="1"/>
</dbReference>
<dbReference type="NCBIfam" id="TIGR01499">
    <property type="entry name" value="folC"/>
    <property type="match status" value="1"/>
</dbReference>
<evidence type="ECO:0000256" key="4">
    <source>
        <dbReference type="ARBA" id="ARBA00022741"/>
    </source>
</evidence>
<dbReference type="InterPro" id="IPR018109">
    <property type="entry name" value="Folylpolyglutamate_synth_CS"/>
</dbReference>
<keyword evidence="3 8" id="KW-0436">Ligase</keyword>
<feature type="domain" description="Mur ligase C-terminal" evidence="9">
    <location>
        <begin position="292"/>
        <end position="413"/>
    </location>
</feature>
<comment type="similarity">
    <text evidence="1 8">Belongs to the folylpolyglutamate synthase family.</text>
</comment>
<dbReference type="InterPro" id="IPR013221">
    <property type="entry name" value="Mur_ligase_cen"/>
</dbReference>
<evidence type="ECO:0000313" key="12">
    <source>
        <dbReference type="Proteomes" id="UP000783588"/>
    </source>
</evidence>
<dbReference type="RefSeq" id="WP_216468876.1">
    <property type="nucleotide sequence ID" value="NZ_JAHLQI010000001.1"/>
</dbReference>
<name>A0ABS6ENK7_9FIRM</name>
<organism evidence="11 12">
    <name type="scientific">Butyricicoccus intestinisimiae</name>
    <dbReference type="NCBI Taxonomy" id="2841509"/>
    <lineage>
        <taxon>Bacteria</taxon>
        <taxon>Bacillati</taxon>
        <taxon>Bacillota</taxon>
        <taxon>Clostridia</taxon>
        <taxon>Eubacteriales</taxon>
        <taxon>Butyricicoccaceae</taxon>
        <taxon>Butyricicoccus</taxon>
    </lineage>
</organism>
<dbReference type="Proteomes" id="UP000783588">
    <property type="component" value="Unassembled WGS sequence"/>
</dbReference>
<evidence type="ECO:0000259" key="9">
    <source>
        <dbReference type="Pfam" id="PF02875"/>
    </source>
</evidence>
<dbReference type="PIRSF" id="PIRSF001563">
    <property type="entry name" value="Folylpolyglu_synth"/>
    <property type="match status" value="1"/>
</dbReference>